<reference evidence="1" key="1">
    <citation type="submission" date="2020-01" db="EMBL/GenBank/DDBJ databases">
        <title>Development of genomics and gene disruption for Polysphondylium violaceum indicates a role for the polyketide synthase stlB in stalk morphogenesis.</title>
        <authorList>
            <person name="Narita B."/>
            <person name="Kawabe Y."/>
            <person name="Kin K."/>
            <person name="Saito T."/>
            <person name="Gibbs R."/>
            <person name="Kuspa A."/>
            <person name="Muzny D."/>
            <person name="Queller D."/>
            <person name="Richards S."/>
            <person name="Strassman J."/>
            <person name="Sucgang R."/>
            <person name="Worley K."/>
            <person name="Schaap P."/>
        </authorList>
    </citation>
    <scope>NUCLEOTIDE SEQUENCE</scope>
    <source>
        <strain evidence="1">QSvi11</strain>
    </source>
</reference>
<dbReference type="AlphaFoldDB" id="A0A8J4PU53"/>
<evidence type="ECO:0000313" key="1">
    <source>
        <dbReference type="EMBL" id="KAF2074853.1"/>
    </source>
</evidence>
<dbReference type="InterPro" id="IPR043519">
    <property type="entry name" value="NT_sf"/>
</dbReference>
<proteinExistence type="predicted"/>
<dbReference type="SUPFAM" id="SSF81301">
    <property type="entry name" value="Nucleotidyltransferase"/>
    <property type="match status" value="1"/>
</dbReference>
<dbReference type="OrthoDB" id="630895at2759"/>
<protein>
    <recommendedName>
        <fullName evidence="3">GrpB family protein</fullName>
    </recommendedName>
</protein>
<dbReference type="Proteomes" id="UP000695562">
    <property type="component" value="Unassembled WGS sequence"/>
</dbReference>
<dbReference type="EMBL" id="AJWJ01000126">
    <property type="protein sequence ID" value="KAF2074853.1"/>
    <property type="molecule type" value="Genomic_DNA"/>
</dbReference>
<name>A0A8J4PU53_9MYCE</name>
<sequence>MKITIVDYDPNWVHLFEKESKVIKQCVGQDNFINCIHIGSTSVPRLKAKPIIDMVLIVNDIYELEKSNEEFIKLGYEPMGENGLIGRRFFRKAFDTHIHAYQFDNVKEIQRHVSFKDYLIDHPHVCAEYADLKQRLAREDRDMAGYCEGKDAFIKHHEAEALRYLWRSKQ</sequence>
<dbReference type="Pfam" id="PF04229">
    <property type="entry name" value="GrpB"/>
    <property type="match status" value="1"/>
</dbReference>
<evidence type="ECO:0008006" key="3">
    <source>
        <dbReference type="Google" id="ProtNLM"/>
    </source>
</evidence>
<comment type="caution">
    <text evidence="1">The sequence shown here is derived from an EMBL/GenBank/DDBJ whole genome shotgun (WGS) entry which is preliminary data.</text>
</comment>
<dbReference type="PANTHER" id="PTHR34822:SF1">
    <property type="entry name" value="GRPB FAMILY PROTEIN"/>
    <property type="match status" value="1"/>
</dbReference>
<dbReference type="InterPro" id="IPR007344">
    <property type="entry name" value="GrpB/CoaE"/>
</dbReference>
<accession>A0A8J4PU53</accession>
<dbReference type="PANTHER" id="PTHR34822">
    <property type="entry name" value="GRPB DOMAIN PROTEIN (AFU_ORTHOLOGUE AFUA_1G01530)"/>
    <property type="match status" value="1"/>
</dbReference>
<organism evidence="1 2">
    <name type="scientific">Polysphondylium violaceum</name>
    <dbReference type="NCBI Taxonomy" id="133409"/>
    <lineage>
        <taxon>Eukaryota</taxon>
        <taxon>Amoebozoa</taxon>
        <taxon>Evosea</taxon>
        <taxon>Eumycetozoa</taxon>
        <taxon>Dictyostelia</taxon>
        <taxon>Dictyosteliales</taxon>
        <taxon>Dictyosteliaceae</taxon>
        <taxon>Polysphondylium</taxon>
    </lineage>
</organism>
<keyword evidence="2" id="KW-1185">Reference proteome</keyword>
<evidence type="ECO:0000313" key="2">
    <source>
        <dbReference type="Proteomes" id="UP000695562"/>
    </source>
</evidence>
<dbReference type="Gene3D" id="3.30.460.10">
    <property type="entry name" value="Beta Polymerase, domain 2"/>
    <property type="match status" value="1"/>
</dbReference>
<gene>
    <name evidence="1" type="ORF">CYY_003841</name>
</gene>